<evidence type="ECO:0000256" key="4">
    <source>
        <dbReference type="ARBA" id="ARBA00022982"/>
    </source>
</evidence>
<keyword evidence="2" id="KW-0813">Transport</keyword>
<dbReference type="AlphaFoldDB" id="A0A1S4CK81"/>
<feature type="domain" description="DOMON" evidence="8">
    <location>
        <begin position="46"/>
        <end position="160"/>
    </location>
</feature>
<organism evidence="9 10">
    <name type="scientific">Nicotiana tabacum</name>
    <name type="common">Common tobacco</name>
    <dbReference type="NCBI Taxonomy" id="4097"/>
    <lineage>
        <taxon>Eukaryota</taxon>
        <taxon>Viridiplantae</taxon>
        <taxon>Streptophyta</taxon>
        <taxon>Embryophyta</taxon>
        <taxon>Tracheophyta</taxon>
        <taxon>Spermatophyta</taxon>
        <taxon>Magnoliopsida</taxon>
        <taxon>eudicotyledons</taxon>
        <taxon>Gunneridae</taxon>
        <taxon>Pentapetalae</taxon>
        <taxon>asterids</taxon>
        <taxon>lamiids</taxon>
        <taxon>Solanales</taxon>
        <taxon>Solanaceae</taxon>
        <taxon>Nicotianoideae</taxon>
        <taxon>Nicotianeae</taxon>
        <taxon>Nicotiana</taxon>
    </lineage>
</organism>
<comment type="subcellular location">
    <subcellularLocation>
        <location evidence="1">Membrane</location>
    </subcellularLocation>
</comment>
<dbReference type="CDD" id="cd09629">
    <property type="entry name" value="DOMON_CIL1_like"/>
    <property type="match status" value="1"/>
</dbReference>
<evidence type="ECO:0000256" key="2">
    <source>
        <dbReference type="ARBA" id="ARBA00022448"/>
    </source>
</evidence>
<dbReference type="OrthoDB" id="2419613at2759"/>
<name>A0A1S4CK81_TOBAC</name>
<dbReference type="RefSeq" id="XP_016501640.1">
    <property type="nucleotide sequence ID" value="XM_016646154.1"/>
</dbReference>
<sequence>MASVLHFLIIFFISFLLISPTISLKCSSQIFSNNTHFANCIDLTFLKSSLHWTYNSKNSTLSIAFIAPLPSNNGWVAWGINPTTPSMIGTHSLIAFKESNGSIVVKTYNLTSYKTIVESKKLLFTVLDSKAESSNGVLKILATLVLPANLTSVNQVWQIGPAVKDGIPVVHKFDADNLNSKGILDLATSSGDRKKNATASTPAPAPANNTGGQNGKETGGSSKIWESDFSFYVFLLFLGVWLL</sequence>
<dbReference type="KEGG" id="nta:107819955"/>
<reference evidence="9" key="1">
    <citation type="journal article" date="2014" name="Nat. Commun.">
        <title>The tobacco genome sequence and its comparison with those of tomato and potato.</title>
        <authorList>
            <person name="Sierro N."/>
            <person name="Battey J.N."/>
            <person name="Ouadi S."/>
            <person name="Bakaher N."/>
            <person name="Bovet L."/>
            <person name="Willig A."/>
            <person name="Goepfert S."/>
            <person name="Peitsch M.C."/>
            <person name="Ivanov N.V."/>
        </authorList>
    </citation>
    <scope>NUCLEOTIDE SEQUENCE [LARGE SCALE GENOMIC DNA]</scope>
</reference>
<dbReference type="Proteomes" id="UP000790787">
    <property type="component" value="Chromosome 8"/>
</dbReference>
<gene>
    <name evidence="10" type="primary">LOC107819955</name>
</gene>
<evidence type="ECO:0000256" key="7">
    <source>
        <dbReference type="SAM" id="SignalP"/>
    </source>
</evidence>
<dbReference type="STRING" id="4097.A0A1S4CK81"/>
<feature type="signal peptide" evidence="7">
    <location>
        <begin position="1"/>
        <end position="23"/>
    </location>
</feature>
<dbReference type="PANTHER" id="PTHR23130">
    <property type="entry name" value="CYTOCHROME B561 AND DOMON DOMAIN-CONTAINING PROTEIN"/>
    <property type="match status" value="1"/>
</dbReference>
<keyword evidence="4" id="KW-0249">Electron transport</keyword>
<evidence type="ECO:0000256" key="1">
    <source>
        <dbReference type="ARBA" id="ARBA00004370"/>
    </source>
</evidence>
<keyword evidence="5" id="KW-0472">Membrane</keyword>
<dbReference type="RefSeq" id="XP_016501640.1">
    <property type="nucleotide sequence ID" value="XM_016646154.2"/>
</dbReference>
<dbReference type="InterPro" id="IPR045265">
    <property type="entry name" value="AIR12_DOMON"/>
</dbReference>
<dbReference type="PROSITE" id="PS50836">
    <property type="entry name" value="DOMON"/>
    <property type="match status" value="1"/>
</dbReference>
<keyword evidence="9" id="KW-1185">Reference proteome</keyword>
<evidence type="ECO:0000256" key="3">
    <source>
        <dbReference type="ARBA" id="ARBA00022729"/>
    </source>
</evidence>
<dbReference type="PANTHER" id="PTHR23130:SF157">
    <property type="entry name" value="AUXIN-INDUCED IN ROOT CULTURES PROTEIN 12"/>
    <property type="match status" value="1"/>
</dbReference>
<dbReference type="PaxDb" id="4097-A0A1S4CK81"/>
<evidence type="ECO:0000259" key="8">
    <source>
        <dbReference type="PROSITE" id="PS50836"/>
    </source>
</evidence>
<proteinExistence type="predicted"/>
<dbReference type="GeneID" id="107819955"/>
<evidence type="ECO:0000256" key="5">
    <source>
        <dbReference type="ARBA" id="ARBA00023136"/>
    </source>
</evidence>
<feature type="region of interest" description="Disordered" evidence="6">
    <location>
        <begin position="190"/>
        <end position="219"/>
    </location>
</feature>
<dbReference type="Pfam" id="PF04526">
    <property type="entry name" value="DUF568"/>
    <property type="match status" value="1"/>
</dbReference>
<feature type="chain" id="PRO_5010342875" evidence="7">
    <location>
        <begin position="24"/>
        <end position="243"/>
    </location>
</feature>
<evidence type="ECO:0000313" key="10">
    <source>
        <dbReference type="RefSeq" id="XP_016501640.1"/>
    </source>
</evidence>
<accession>A0A1S4CK81</accession>
<dbReference type="OMA" id="SKSYASC"/>
<evidence type="ECO:0000256" key="6">
    <source>
        <dbReference type="SAM" id="MobiDB-lite"/>
    </source>
</evidence>
<reference evidence="10" key="2">
    <citation type="submission" date="2025-08" db="UniProtKB">
        <authorList>
            <consortium name="RefSeq"/>
        </authorList>
    </citation>
    <scope>IDENTIFICATION</scope>
    <source>
        <tissue evidence="10">Leaf</tissue>
    </source>
</reference>
<evidence type="ECO:0000313" key="9">
    <source>
        <dbReference type="Proteomes" id="UP000790787"/>
    </source>
</evidence>
<dbReference type="InterPro" id="IPR005018">
    <property type="entry name" value="DOMON_domain"/>
</dbReference>
<dbReference type="GO" id="GO:0016020">
    <property type="term" value="C:membrane"/>
    <property type="evidence" value="ECO:0007669"/>
    <property type="project" value="UniProtKB-SubCell"/>
</dbReference>
<keyword evidence="3 7" id="KW-0732">Signal</keyword>
<protein>
    <submittedName>
        <fullName evidence="10">Auxin-induced in root cultures protein 12-like</fullName>
    </submittedName>
</protein>
<feature type="compositionally biased region" description="Low complexity" evidence="6">
    <location>
        <begin position="197"/>
        <end position="210"/>
    </location>
</feature>